<proteinExistence type="predicted"/>
<name>W6MVM4_9ASCO</name>
<accession>W6MVM4</accession>
<dbReference type="InterPro" id="IPR012674">
    <property type="entry name" value="Calycin"/>
</dbReference>
<reference evidence="1" key="1">
    <citation type="submission" date="2013-12" db="EMBL/GenBank/DDBJ databases">
        <authorList>
            <person name="Genoscope - CEA"/>
        </authorList>
    </citation>
    <scope>NUCLEOTIDE SEQUENCE</scope>
    <source>
        <strain evidence="1">CBS 1993</strain>
    </source>
</reference>
<dbReference type="AlphaFoldDB" id="W6MVM4"/>
<evidence type="ECO:0000313" key="1">
    <source>
        <dbReference type="EMBL" id="CDK29997.1"/>
    </source>
</evidence>
<gene>
    <name evidence="1" type="ORF">KUCA_T00005992001</name>
</gene>
<keyword evidence="2" id="KW-1185">Reference proteome</keyword>
<dbReference type="SUPFAM" id="SSF50814">
    <property type="entry name" value="Lipocalins"/>
    <property type="match status" value="1"/>
</dbReference>
<sequence>MSVNQNMTEHQKKILTTPYDPTVGKVRKPVPQPEFDNEMKNKHFQYTYLNGWDYEFYVPDETRIIYKISGGPMNGRNNFQETFYQRIRKNIWQVNWLEETGTIVSLVIDIDEKRISTLIAFSEGHWENSNLAHGYKVQDLERWRELSKIGTQTSRYLLPEQAILNKIYDGPGDLPLIDNSWNTY</sequence>
<dbReference type="PANTHER" id="PTHR40087:SF1">
    <property type="entry name" value="PHENOLIC ACID DECARBOXYLASE PADC"/>
    <property type="match status" value="1"/>
</dbReference>
<dbReference type="RefSeq" id="XP_022461976.1">
    <property type="nucleotide sequence ID" value="XM_022604696.1"/>
</dbReference>
<dbReference type="Proteomes" id="UP000019384">
    <property type="component" value="Unassembled WGS sequence"/>
</dbReference>
<organism evidence="1 2">
    <name type="scientific">Kuraishia capsulata CBS 1993</name>
    <dbReference type="NCBI Taxonomy" id="1382522"/>
    <lineage>
        <taxon>Eukaryota</taxon>
        <taxon>Fungi</taxon>
        <taxon>Dikarya</taxon>
        <taxon>Ascomycota</taxon>
        <taxon>Saccharomycotina</taxon>
        <taxon>Pichiomycetes</taxon>
        <taxon>Pichiales</taxon>
        <taxon>Pichiaceae</taxon>
        <taxon>Kuraishia</taxon>
    </lineage>
</organism>
<protein>
    <recommendedName>
        <fullName evidence="3">Phenolic acid decarboxylase</fullName>
    </recommendedName>
</protein>
<dbReference type="PANTHER" id="PTHR40087">
    <property type="entry name" value="PHENOLIC ACID DECARBOXYLASE PADC"/>
    <property type="match status" value="1"/>
</dbReference>
<dbReference type="GO" id="GO:0016831">
    <property type="term" value="F:carboxy-lyase activity"/>
    <property type="evidence" value="ECO:0007669"/>
    <property type="project" value="InterPro"/>
</dbReference>
<dbReference type="OrthoDB" id="4415004at2759"/>
<dbReference type="GeneID" id="34523364"/>
<dbReference type="Pfam" id="PF05870">
    <property type="entry name" value="PA_decarbox"/>
    <property type="match status" value="1"/>
</dbReference>
<dbReference type="Gene3D" id="2.40.128.20">
    <property type="match status" value="1"/>
</dbReference>
<dbReference type="HOGENOM" id="CLU_104261_0_0_1"/>
<dbReference type="EMBL" id="HG793131">
    <property type="protein sequence ID" value="CDK29997.1"/>
    <property type="molecule type" value="Genomic_DNA"/>
</dbReference>
<evidence type="ECO:0000313" key="2">
    <source>
        <dbReference type="Proteomes" id="UP000019384"/>
    </source>
</evidence>
<dbReference type="InterPro" id="IPR008729">
    <property type="entry name" value="PA_de_COase"/>
</dbReference>
<reference evidence="1" key="2">
    <citation type="submission" date="2014-02" db="EMBL/GenBank/DDBJ databases">
        <title>Complete DNA sequence of /Kuraishia capsulata/ illustrates novel genomic features among budding yeasts (/Saccharomycotina/).</title>
        <authorList>
            <person name="Morales L."/>
            <person name="Noel B."/>
            <person name="Porcel B."/>
            <person name="Marcet-Houben M."/>
            <person name="Hullo M-F."/>
            <person name="Sacerdot C."/>
            <person name="Tekaia F."/>
            <person name="Leh-Louis V."/>
            <person name="Despons L."/>
            <person name="Khanna V."/>
            <person name="Aury J-M."/>
            <person name="Barbe V."/>
            <person name="Couloux A."/>
            <person name="Labadie K."/>
            <person name="Pelletier E."/>
            <person name="Souciet J-L."/>
            <person name="Boekhout T."/>
            <person name="Gabaldon T."/>
            <person name="Wincker P."/>
            <person name="Dujon B."/>
        </authorList>
    </citation>
    <scope>NUCLEOTIDE SEQUENCE</scope>
    <source>
        <strain evidence="1">CBS 1993</strain>
    </source>
</reference>
<evidence type="ECO:0008006" key="3">
    <source>
        <dbReference type="Google" id="ProtNLM"/>
    </source>
</evidence>